<keyword evidence="1" id="KW-0812">Transmembrane</keyword>
<name>A0AAD2BTB5_9RALS</name>
<keyword evidence="1" id="KW-1133">Transmembrane helix</keyword>
<dbReference type="RefSeq" id="WP_316685556.1">
    <property type="nucleotide sequence ID" value="NZ_CATZAZ010000020.1"/>
</dbReference>
<dbReference type="AlphaFoldDB" id="A0AAD2BTB5"/>
<comment type="caution">
    <text evidence="2">The sequence shown here is derived from an EMBL/GenBank/DDBJ whole genome shotgun (WGS) entry which is preliminary data.</text>
</comment>
<reference evidence="2" key="1">
    <citation type="submission" date="2023-07" db="EMBL/GenBank/DDBJ databases">
        <authorList>
            <person name="Peeters C."/>
        </authorList>
    </citation>
    <scope>NUCLEOTIDE SEQUENCE</scope>
    <source>
        <strain evidence="2">R-77560</strain>
    </source>
</reference>
<keyword evidence="1" id="KW-0472">Membrane</keyword>
<accession>A0AAD2BTB5</accession>
<evidence type="ECO:0000313" key="3">
    <source>
        <dbReference type="Proteomes" id="UP001189756"/>
    </source>
</evidence>
<proteinExistence type="predicted"/>
<protein>
    <submittedName>
        <fullName evidence="2">Uncharacterized protein</fullName>
    </submittedName>
</protein>
<feature type="transmembrane region" description="Helical" evidence="1">
    <location>
        <begin position="9"/>
        <end position="34"/>
    </location>
</feature>
<dbReference type="Proteomes" id="UP001189756">
    <property type="component" value="Unassembled WGS sequence"/>
</dbReference>
<gene>
    <name evidence="2" type="ORF">R77560_04737</name>
</gene>
<evidence type="ECO:0000256" key="1">
    <source>
        <dbReference type="SAM" id="Phobius"/>
    </source>
</evidence>
<evidence type="ECO:0000313" key="2">
    <source>
        <dbReference type="EMBL" id="CAJ0808543.1"/>
    </source>
</evidence>
<sequence length="68" mass="7663">MTPERIHDFLLALAIVLAVFGPLIVWASFMIAMAQDPIGEFLRELDHGRADSKDFASEPQKILIRQPD</sequence>
<dbReference type="EMBL" id="CATZAZ010000020">
    <property type="protein sequence ID" value="CAJ0808543.1"/>
    <property type="molecule type" value="Genomic_DNA"/>
</dbReference>
<organism evidence="2 3">
    <name type="scientific">Ralstonia thomasii</name>
    <dbReference type="NCBI Taxonomy" id="3058596"/>
    <lineage>
        <taxon>Bacteria</taxon>
        <taxon>Pseudomonadati</taxon>
        <taxon>Pseudomonadota</taxon>
        <taxon>Betaproteobacteria</taxon>
        <taxon>Burkholderiales</taxon>
        <taxon>Burkholderiaceae</taxon>
        <taxon>Ralstonia</taxon>
    </lineage>
</organism>